<accession>A0A8X7TS74</accession>
<dbReference type="OrthoDB" id="10398163at2759"/>
<keyword evidence="1" id="KW-0472">Membrane</keyword>
<proteinExistence type="predicted"/>
<keyword evidence="3" id="KW-1185">Reference proteome</keyword>
<sequence>MKQGHEDTMMGSHPGGRVTASSVRCSIFEYLMVGFIFPLGSVSPGGFTVGRRPYSRMGRNSISQRLLVQGTRKYSGTMDRLSGSINRVISVIHPNTIAYPEDLFLNSLTVVALSHQQWSGFDCTMIQRQKRRIAKGILPQT</sequence>
<name>A0A8X7TS74_BRACI</name>
<reference evidence="2 3" key="1">
    <citation type="submission" date="2020-02" db="EMBL/GenBank/DDBJ databases">
        <authorList>
            <person name="Ma Q."/>
            <person name="Huang Y."/>
            <person name="Song X."/>
            <person name="Pei D."/>
        </authorList>
    </citation>
    <scope>NUCLEOTIDE SEQUENCE [LARGE SCALE GENOMIC DNA]</scope>
    <source>
        <strain evidence="2">Sxm20200214</strain>
        <tissue evidence="2">Leaf</tissue>
    </source>
</reference>
<dbReference type="Proteomes" id="UP000886595">
    <property type="component" value="Unassembled WGS sequence"/>
</dbReference>
<organism evidence="2 3">
    <name type="scientific">Brassica carinata</name>
    <name type="common">Ethiopian mustard</name>
    <name type="synonym">Abyssinian cabbage</name>
    <dbReference type="NCBI Taxonomy" id="52824"/>
    <lineage>
        <taxon>Eukaryota</taxon>
        <taxon>Viridiplantae</taxon>
        <taxon>Streptophyta</taxon>
        <taxon>Embryophyta</taxon>
        <taxon>Tracheophyta</taxon>
        <taxon>Spermatophyta</taxon>
        <taxon>Magnoliopsida</taxon>
        <taxon>eudicotyledons</taxon>
        <taxon>Gunneridae</taxon>
        <taxon>Pentapetalae</taxon>
        <taxon>rosids</taxon>
        <taxon>malvids</taxon>
        <taxon>Brassicales</taxon>
        <taxon>Brassicaceae</taxon>
        <taxon>Brassiceae</taxon>
        <taxon>Brassica</taxon>
    </lineage>
</organism>
<comment type="caution">
    <text evidence="2">The sequence shown here is derived from an EMBL/GenBank/DDBJ whole genome shotgun (WGS) entry which is preliminary data.</text>
</comment>
<feature type="transmembrane region" description="Helical" evidence="1">
    <location>
        <begin position="27"/>
        <end position="49"/>
    </location>
</feature>
<evidence type="ECO:0000313" key="3">
    <source>
        <dbReference type="Proteomes" id="UP000886595"/>
    </source>
</evidence>
<keyword evidence="1" id="KW-0812">Transmembrane</keyword>
<evidence type="ECO:0000256" key="1">
    <source>
        <dbReference type="SAM" id="Phobius"/>
    </source>
</evidence>
<protein>
    <submittedName>
        <fullName evidence="2">Uncharacterized protein</fullName>
    </submittedName>
</protein>
<dbReference type="AlphaFoldDB" id="A0A8X7TS74"/>
<evidence type="ECO:0000313" key="2">
    <source>
        <dbReference type="EMBL" id="KAG2251596.1"/>
    </source>
</evidence>
<dbReference type="EMBL" id="JAAMPC010000016">
    <property type="protein sequence ID" value="KAG2251596.1"/>
    <property type="molecule type" value="Genomic_DNA"/>
</dbReference>
<keyword evidence="1" id="KW-1133">Transmembrane helix</keyword>
<gene>
    <name evidence="2" type="ORF">Bca52824_081732</name>
</gene>